<protein>
    <recommendedName>
        <fullName evidence="3">F-box domain-containing protein</fullName>
    </recommendedName>
</protein>
<dbReference type="SUPFAM" id="SSF81383">
    <property type="entry name" value="F-box domain"/>
    <property type="match status" value="1"/>
</dbReference>
<evidence type="ECO:0000313" key="5">
    <source>
        <dbReference type="Proteomes" id="UP000265703"/>
    </source>
</evidence>
<dbReference type="PANTHER" id="PTHR46550">
    <property type="entry name" value="F-BOX ONLY PROTEIN 3"/>
    <property type="match status" value="1"/>
</dbReference>
<dbReference type="EMBL" id="QKYT01000302">
    <property type="protein sequence ID" value="RIA87586.1"/>
    <property type="molecule type" value="Genomic_DNA"/>
</dbReference>
<evidence type="ECO:0000313" key="4">
    <source>
        <dbReference type="EMBL" id="RIA87586.1"/>
    </source>
</evidence>
<gene>
    <name evidence="4" type="ORF">C1645_777037</name>
</gene>
<keyword evidence="5" id="KW-1185">Reference proteome</keyword>
<feature type="domain" description="F-box" evidence="3">
    <location>
        <begin position="24"/>
        <end position="72"/>
    </location>
</feature>
<dbReference type="PANTHER" id="PTHR46550:SF1">
    <property type="entry name" value="F-BOX PROTEIN 3"/>
    <property type="match status" value="1"/>
</dbReference>
<name>A0A397SSK9_9GLOM</name>
<dbReference type="InterPro" id="IPR036047">
    <property type="entry name" value="F-box-like_dom_sf"/>
</dbReference>
<reference evidence="4 5" key="1">
    <citation type="submission" date="2018-06" db="EMBL/GenBank/DDBJ databases">
        <title>Comparative genomics reveals the genomic features of Rhizophagus irregularis, R. cerebriforme, R. diaphanum and Gigaspora rosea, and their symbiotic lifestyle signature.</title>
        <authorList>
            <person name="Morin E."/>
            <person name="San Clemente H."/>
            <person name="Chen E.C.H."/>
            <person name="De La Providencia I."/>
            <person name="Hainaut M."/>
            <person name="Kuo A."/>
            <person name="Kohler A."/>
            <person name="Murat C."/>
            <person name="Tang N."/>
            <person name="Roy S."/>
            <person name="Loubradou J."/>
            <person name="Henrissat B."/>
            <person name="Grigoriev I.V."/>
            <person name="Corradi N."/>
            <person name="Roux C."/>
            <person name="Martin F.M."/>
        </authorList>
    </citation>
    <scope>NUCLEOTIDE SEQUENCE [LARGE SCALE GENOMIC DNA]</scope>
    <source>
        <strain evidence="4 5">DAOM 227022</strain>
    </source>
</reference>
<accession>A0A397SSK9</accession>
<dbReference type="PROSITE" id="PS50181">
    <property type="entry name" value="FBOX"/>
    <property type="match status" value="1"/>
</dbReference>
<comment type="caution">
    <text evidence="4">The sequence shown here is derived from an EMBL/GenBank/DDBJ whole genome shotgun (WGS) entry which is preliminary data.</text>
</comment>
<evidence type="ECO:0000256" key="1">
    <source>
        <dbReference type="ARBA" id="ARBA00004906"/>
    </source>
</evidence>
<proteinExistence type="predicted"/>
<evidence type="ECO:0000259" key="3">
    <source>
        <dbReference type="PROSITE" id="PS50181"/>
    </source>
</evidence>
<organism evidence="4 5">
    <name type="scientific">Glomus cerebriforme</name>
    <dbReference type="NCBI Taxonomy" id="658196"/>
    <lineage>
        <taxon>Eukaryota</taxon>
        <taxon>Fungi</taxon>
        <taxon>Fungi incertae sedis</taxon>
        <taxon>Mucoromycota</taxon>
        <taxon>Glomeromycotina</taxon>
        <taxon>Glomeromycetes</taxon>
        <taxon>Glomerales</taxon>
        <taxon>Glomeraceae</taxon>
        <taxon>Glomus</taxon>
    </lineage>
</organism>
<dbReference type="Pfam" id="PF12937">
    <property type="entry name" value="F-box-like"/>
    <property type="match status" value="1"/>
</dbReference>
<comment type="pathway">
    <text evidence="1">Protein modification; protein ubiquitination.</text>
</comment>
<dbReference type="OrthoDB" id="2309604at2759"/>
<dbReference type="AlphaFoldDB" id="A0A397SSK9"/>
<dbReference type="InterPro" id="IPR052121">
    <property type="entry name" value="F-box_SCF_Substrate_Recog"/>
</dbReference>
<evidence type="ECO:0000256" key="2">
    <source>
        <dbReference type="ARBA" id="ARBA00022786"/>
    </source>
</evidence>
<dbReference type="Gene3D" id="1.20.1280.50">
    <property type="match status" value="1"/>
</dbReference>
<dbReference type="InterPro" id="IPR001810">
    <property type="entry name" value="F-box_dom"/>
</dbReference>
<dbReference type="GO" id="GO:0005737">
    <property type="term" value="C:cytoplasm"/>
    <property type="evidence" value="ECO:0007669"/>
    <property type="project" value="TreeGrafter"/>
</dbReference>
<keyword evidence="2" id="KW-0833">Ubl conjugation pathway</keyword>
<dbReference type="Proteomes" id="UP000265703">
    <property type="component" value="Unassembled WGS sequence"/>
</dbReference>
<sequence length="142" mass="17134">MQKFVGSVVRWRSKNNLQKTKQYINVFTSIPHEIILIIIEYLDYDAHDIAALSRVNRKLRYHTKDNFLWCKLCLKYFPDSLLELSNKLTKNEQNGQTKDWKKIFRQLYWKRHMIVFAEKIESTELISYGWIPKFGQFSDIKV</sequence>